<gene>
    <name evidence="1" type="ORF">ASZ90_018788</name>
</gene>
<organism evidence="1">
    <name type="scientific">hydrocarbon metagenome</name>
    <dbReference type="NCBI Taxonomy" id="938273"/>
    <lineage>
        <taxon>unclassified sequences</taxon>
        <taxon>metagenomes</taxon>
        <taxon>ecological metagenomes</taxon>
    </lineage>
</organism>
<dbReference type="EMBL" id="LNQE01001867">
    <property type="protein sequence ID" value="KUG03826.1"/>
    <property type="molecule type" value="Genomic_DNA"/>
</dbReference>
<name>A0A0W8E5E8_9ZZZZ</name>
<accession>A0A0W8E5E8</accession>
<sequence length="143" mass="16735">MSQEVAAIYTGILEQVVRLEKSKKELSKQILISKDNIKKLDLVYKFLGYELNKHQLFEQAAVIALSNKEKFVINHLGCLYEPFGNGELIDQIRKEIAYTKRFMQVTEKARSEKDSTSFTERRMVQEISKFVLAQCRIYMQLHI</sequence>
<reference evidence="1" key="1">
    <citation type="journal article" date="2015" name="Proc. Natl. Acad. Sci. U.S.A.">
        <title>Networks of energetic and metabolic interactions define dynamics in microbial communities.</title>
        <authorList>
            <person name="Embree M."/>
            <person name="Liu J.K."/>
            <person name="Al-Bassam M.M."/>
            <person name="Zengler K."/>
        </authorList>
    </citation>
    <scope>NUCLEOTIDE SEQUENCE</scope>
</reference>
<proteinExistence type="predicted"/>
<dbReference type="AlphaFoldDB" id="A0A0W8E5E8"/>
<comment type="caution">
    <text evidence="1">The sequence shown here is derived from an EMBL/GenBank/DDBJ whole genome shotgun (WGS) entry which is preliminary data.</text>
</comment>
<evidence type="ECO:0000313" key="1">
    <source>
        <dbReference type="EMBL" id="KUG03826.1"/>
    </source>
</evidence>
<protein>
    <submittedName>
        <fullName evidence="1">Uncharacterized protein</fullName>
    </submittedName>
</protein>